<keyword evidence="2" id="KW-1185">Reference proteome</keyword>
<sequence length="64" mass="7024">MQITRHVHAIKIPFSLMGNSGGRIERYVHSYLIYGRDVCLVDCGGAGSETIIFDHMKATGKGSK</sequence>
<protein>
    <submittedName>
        <fullName evidence="1">Uncharacterized protein</fullName>
    </submittedName>
</protein>
<dbReference type="EMBL" id="JAVDQI010000012">
    <property type="protein sequence ID" value="MDR6223829.1"/>
    <property type="molecule type" value="Genomic_DNA"/>
</dbReference>
<evidence type="ECO:0000313" key="2">
    <source>
        <dbReference type="Proteomes" id="UP001185015"/>
    </source>
</evidence>
<gene>
    <name evidence="1" type="ORF">J2750_002306</name>
</gene>
<accession>A0AA90U226</accession>
<reference evidence="1 2" key="1">
    <citation type="submission" date="2023-07" db="EMBL/GenBank/DDBJ databases">
        <title>Genomic Encyclopedia of Type Strains, Phase IV (KMG-IV): sequencing the most valuable type-strain genomes for metagenomic binning, comparative biology and taxonomic classification.</title>
        <authorList>
            <person name="Goeker M."/>
        </authorList>
    </citation>
    <scope>NUCLEOTIDE SEQUENCE [LARGE SCALE GENOMIC DNA]</scope>
    <source>
        <strain evidence="1 2">DSM 17273</strain>
    </source>
</reference>
<organism evidence="1 2">
    <name type="scientific">Methanococcoides alaskense</name>
    <dbReference type="NCBI Taxonomy" id="325778"/>
    <lineage>
        <taxon>Archaea</taxon>
        <taxon>Methanobacteriati</taxon>
        <taxon>Methanobacteriota</taxon>
        <taxon>Stenosarchaea group</taxon>
        <taxon>Methanomicrobia</taxon>
        <taxon>Methanosarcinales</taxon>
        <taxon>Methanosarcinaceae</taxon>
        <taxon>Methanococcoides</taxon>
    </lineage>
</organism>
<evidence type="ECO:0000313" key="1">
    <source>
        <dbReference type="EMBL" id="MDR6223829.1"/>
    </source>
</evidence>
<proteinExistence type="predicted"/>
<comment type="caution">
    <text evidence="1">The sequence shown here is derived from an EMBL/GenBank/DDBJ whole genome shotgun (WGS) entry which is preliminary data.</text>
</comment>
<dbReference type="AlphaFoldDB" id="A0AA90U226"/>
<name>A0AA90U226_9EURY</name>
<dbReference type="Proteomes" id="UP001185015">
    <property type="component" value="Unassembled WGS sequence"/>
</dbReference>